<gene>
    <name evidence="2" type="ORF">DDZ15_11100</name>
</gene>
<organism evidence="2 3">
    <name type="scientific">Rhodohalobacter mucosus</name>
    <dbReference type="NCBI Taxonomy" id="2079485"/>
    <lineage>
        <taxon>Bacteria</taxon>
        <taxon>Pseudomonadati</taxon>
        <taxon>Balneolota</taxon>
        <taxon>Balneolia</taxon>
        <taxon>Balneolales</taxon>
        <taxon>Balneolaceae</taxon>
        <taxon>Rhodohalobacter</taxon>
    </lineage>
</organism>
<dbReference type="SUPFAM" id="SSF52949">
    <property type="entry name" value="Macro domain-like"/>
    <property type="match status" value="1"/>
</dbReference>
<evidence type="ECO:0000259" key="1">
    <source>
        <dbReference type="PROSITE" id="PS51154"/>
    </source>
</evidence>
<dbReference type="OrthoDB" id="1336276at2"/>
<proteinExistence type="predicted"/>
<dbReference type="EMBL" id="QGGB01000007">
    <property type="protein sequence ID" value="PWN06360.1"/>
    <property type="molecule type" value="Genomic_DNA"/>
</dbReference>
<dbReference type="InterPro" id="IPR002589">
    <property type="entry name" value="Macro_dom"/>
</dbReference>
<dbReference type="AlphaFoldDB" id="A0A316TPP5"/>
<dbReference type="SMART" id="SM00506">
    <property type="entry name" value="A1pp"/>
    <property type="match status" value="1"/>
</dbReference>
<reference evidence="2 3" key="1">
    <citation type="submission" date="2018-05" db="EMBL/GenBank/DDBJ databases">
        <title>Rhodohalobacter halophilus gen. nov., sp. nov., a moderately halophilic member of the family Balneolaceae.</title>
        <authorList>
            <person name="Liu Z.-W."/>
        </authorList>
    </citation>
    <scope>NUCLEOTIDE SEQUENCE [LARGE SCALE GENOMIC DNA]</scope>
    <source>
        <strain evidence="2 3">8A47</strain>
    </source>
</reference>
<comment type="caution">
    <text evidence="2">The sequence shown here is derived from an EMBL/GenBank/DDBJ whole genome shotgun (WGS) entry which is preliminary data.</text>
</comment>
<dbReference type="Proteomes" id="UP000245533">
    <property type="component" value="Unassembled WGS sequence"/>
</dbReference>
<keyword evidence="3" id="KW-1185">Reference proteome</keyword>
<dbReference type="InterPro" id="IPR043472">
    <property type="entry name" value="Macro_dom-like"/>
</dbReference>
<evidence type="ECO:0000313" key="3">
    <source>
        <dbReference type="Proteomes" id="UP000245533"/>
    </source>
</evidence>
<name>A0A316TPP5_9BACT</name>
<protein>
    <submittedName>
        <fullName evidence="2">AraC family transcriptional regulator</fullName>
    </submittedName>
</protein>
<accession>A0A316TPP5</accession>
<evidence type="ECO:0000313" key="2">
    <source>
        <dbReference type="EMBL" id="PWN06360.1"/>
    </source>
</evidence>
<dbReference type="Pfam" id="PF01661">
    <property type="entry name" value="Macro"/>
    <property type="match status" value="1"/>
</dbReference>
<dbReference type="RefSeq" id="WP_109647153.1">
    <property type="nucleotide sequence ID" value="NZ_QGGB01000007.1"/>
</dbReference>
<feature type="domain" description="Macro" evidence="1">
    <location>
        <begin position="19"/>
        <end position="179"/>
    </location>
</feature>
<dbReference type="Gene3D" id="3.40.220.10">
    <property type="entry name" value="Leucine Aminopeptidase, subunit E, domain 1"/>
    <property type="match status" value="1"/>
</dbReference>
<sequence>MTELKKPKITFCDNNPDVVNSLREAFSAESNVYFVEGNILDYARDTIFSPANSLGFMDGGVDHDYVRFFGIKIQNSVKEVFAARPEGFVPVGAAELVLTGHETIPRLILAPTMFEPMVIPSYNIFRSFRAALKKYRKLGLEGEIFTPGFGTGIGHVSAEDAAKMMLMAYQSVFQHNEAE</sequence>
<dbReference type="PROSITE" id="PS51154">
    <property type="entry name" value="MACRO"/>
    <property type="match status" value="1"/>
</dbReference>